<organism evidence="8 9">
    <name type="scientific">Macrostomum lignano</name>
    <dbReference type="NCBI Taxonomy" id="282301"/>
    <lineage>
        <taxon>Eukaryota</taxon>
        <taxon>Metazoa</taxon>
        <taxon>Spiralia</taxon>
        <taxon>Lophotrochozoa</taxon>
        <taxon>Platyhelminthes</taxon>
        <taxon>Rhabditophora</taxon>
        <taxon>Macrostomorpha</taxon>
        <taxon>Macrostomida</taxon>
        <taxon>Macrostomidae</taxon>
        <taxon>Macrostomum</taxon>
    </lineage>
</organism>
<dbReference type="Gene3D" id="1.20.1260.10">
    <property type="match status" value="1"/>
</dbReference>
<feature type="binding site" evidence="4">
    <location>
        <position position="76"/>
    </location>
    <ligand>
        <name>Fe cation</name>
        <dbReference type="ChEBI" id="CHEBI:24875"/>
        <label>1</label>
    </ligand>
</feature>
<name>A0A1I8HRR6_9PLAT</name>
<sequence length="310" mass="33516">MAYQTVRGGQLILADIGKPPAPVTVSSTAVGLQLVQQALEMEKTVNAALLQLHSIGDSASDAHFLDFIEGECLDAQASCLKRLSDLASQLAQCGQGLGEFAFDRELLHDQSDYPRSHAPPASASAAIRRSAQRRLKQPAACRPAPDNGIWRAGPAAAGSSSRGGSRGTADADISNDTDASAGAGSSGGLYSAHINEEVSRAKLRDTMLRMLRRSDILIAAAESQLKQVCRQIELERVRFDRACYRSQRSFRYTLRLRMAVLEGMCNMLREYATTKMTERNNFAAIVRAMELEMAGGDLPSPFYHRGGGDP</sequence>
<keyword evidence="4 5" id="KW-0408">Iron</keyword>
<proteinExistence type="inferred from homology"/>
<dbReference type="InterPro" id="IPR001519">
    <property type="entry name" value="Ferritin"/>
</dbReference>
<comment type="function">
    <text evidence="2">Stores iron in a soluble, non-toxic, readily available form. Important for iron homeostasis. Has ferroxidase activity. Iron is taken up in the ferrous form and deposited as ferric hydroxides after oxidation.</text>
</comment>
<protein>
    <recommendedName>
        <fullName evidence="5">Ferritin</fullName>
        <ecNumber evidence="5">1.16.3.1</ecNumber>
    </recommendedName>
</protein>
<comment type="catalytic activity">
    <reaction evidence="3 5">
        <text>4 Fe(2+) + O2 + 4 H(+) = 4 Fe(3+) + 2 H2O</text>
        <dbReference type="Rhea" id="RHEA:11148"/>
        <dbReference type="ChEBI" id="CHEBI:15377"/>
        <dbReference type="ChEBI" id="CHEBI:15378"/>
        <dbReference type="ChEBI" id="CHEBI:15379"/>
        <dbReference type="ChEBI" id="CHEBI:29033"/>
        <dbReference type="ChEBI" id="CHEBI:29034"/>
        <dbReference type="EC" id="1.16.3.1"/>
    </reaction>
</comment>
<evidence type="ECO:0000256" key="2">
    <source>
        <dbReference type="ARBA" id="ARBA00025111"/>
    </source>
</evidence>
<keyword evidence="4 5" id="KW-0479">Metal-binding</keyword>
<evidence type="ECO:0000256" key="3">
    <source>
        <dbReference type="ARBA" id="ARBA00047990"/>
    </source>
</evidence>
<evidence type="ECO:0000256" key="6">
    <source>
        <dbReference type="SAM" id="MobiDB-lite"/>
    </source>
</evidence>
<dbReference type="InterPro" id="IPR012347">
    <property type="entry name" value="Ferritin-like"/>
</dbReference>
<dbReference type="GO" id="GO:0008199">
    <property type="term" value="F:ferric iron binding"/>
    <property type="evidence" value="ECO:0007669"/>
    <property type="project" value="InterPro"/>
</dbReference>
<dbReference type="WBParaSite" id="maker-uti_cns_0007432-snap-gene-0.2-mRNA-1">
    <property type="protein sequence ID" value="maker-uti_cns_0007432-snap-gene-0.2-mRNA-1"/>
    <property type="gene ID" value="maker-uti_cns_0007432-snap-gene-0.2"/>
</dbReference>
<feature type="region of interest" description="Disordered" evidence="6">
    <location>
        <begin position="134"/>
        <end position="186"/>
    </location>
</feature>
<dbReference type="EC" id="1.16.3.1" evidence="5"/>
<keyword evidence="5" id="KW-0409">Iron storage</keyword>
<evidence type="ECO:0000256" key="5">
    <source>
        <dbReference type="RuleBase" id="RU361145"/>
    </source>
</evidence>
<evidence type="ECO:0000259" key="7">
    <source>
        <dbReference type="PROSITE" id="PS50905"/>
    </source>
</evidence>
<keyword evidence="8" id="KW-1185">Reference proteome</keyword>
<accession>A0A1I8HRR6</accession>
<feature type="domain" description="Ferritin-like diiron" evidence="7">
    <location>
        <begin position="1"/>
        <end position="94"/>
    </location>
</feature>
<dbReference type="PROSITE" id="PS50905">
    <property type="entry name" value="FERRITIN_LIKE"/>
    <property type="match status" value="1"/>
</dbReference>
<dbReference type="GO" id="GO:0006826">
    <property type="term" value="P:iron ion transport"/>
    <property type="evidence" value="ECO:0007669"/>
    <property type="project" value="InterPro"/>
</dbReference>
<evidence type="ECO:0000256" key="1">
    <source>
        <dbReference type="ARBA" id="ARBA00023002"/>
    </source>
</evidence>
<dbReference type="InterPro" id="IPR009040">
    <property type="entry name" value="Ferritin-like_diiron"/>
</dbReference>
<dbReference type="Proteomes" id="UP000095280">
    <property type="component" value="Unplaced"/>
</dbReference>
<dbReference type="GO" id="GO:0005737">
    <property type="term" value="C:cytoplasm"/>
    <property type="evidence" value="ECO:0007669"/>
    <property type="project" value="TreeGrafter"/>
</dbReference>
<feature type="compositionally biased region" description="Low complexity" evidence="6">
    <location>
        <begin position="151"/>
        <end position="163"/>
    </location>
</feature>
<keyword evidence="1 5" id="KW-0560">Oxidoreductase</keyword>
<dbReference type="GO" id="GO:0006879">
    <property type="term" value="P:intracellular iron ion homeostasis"/>
    <property type="evidence" value="ECO:0007669"/>
    <property type="project" value="UniProtKB-KW"/>
</dbReference>
<dbReference type="GO" id="GO:0004322">
    <property type="term" value="F:ferroxidase activity"/>
    <property type="evidence" value="ECO:0007669"/>
    <property type="project" value="UniProtKB-EC"/>
</dbReference>
<comment type="similarity">
    <text evidence="5">Belongs to the ferritin family.</text>
</comment>
<dbReference type="PANTHER" id="PTHR11431:SF75">
    <property type="entry name" value="FERRITIN"/>
    <property type="match status" value="1"/>
</dbReference>
<evidence type="ECO:0000313" key="9">
    <source>
        <dbReference type="WBParaSite" id="maker-uti_cns_0007432-snap-gene-0.2-mRNA-1"/>
    </source>
</evidence>
<dbReference type="AlphaFoldDB" id="A0A1I8HRR6"/>
<dbReference type="GO" id="GO:0008198">
    <property type="term" value="F:ferrous iron binding"/>
    <property type="evidence" value="ECO:0007669"/>
    <property type="project" value="TreeGrafter"/>
</dbReference>
<evidence type="ECO:0000256" key="4">
    <source>
        <dbReference type="PIRSR" id="PIRSR601519-1"/>
    </source>
</evidence>
<evidence type="ECO:0000313" key="8">
    <source>
        <dbReference type="Proteomes" id="UP000095280"/>
    </source>
</evidence>
<dbReference type="SUPFAM" id="SSF47240">
    <property type="entry name" value="Ferritin-like"/>
    <property type="match status" value="1"/>
</dbReference>
<comment type="function">
    <text evidence="5">Stores iron in a soluble, non-toxic, readily available form. Important for iron homeostasis. Iron is taken up in the ferrous form and deposited as ferric hydroxides after oxidation.</text>
</comment>
<dbReference type="PANTHER" id="PTHR11431">
    <property type="entry name" value="FERRITIN"/>
    <property type="match status" value="1"/>
</dbReference>
<dbReference type="InterPro" id="IPR009078">
    <property type="entry name" value="Ferritin-like_SF"/>
</dbReference>
<reference evidence="9" key="1">
    <citation type="submission" date="2016-11" db="UniProtKB">
        <authorList>
            <consortium name="WormBaseParasite"/>
        </authorList>
    </citation>
    <scope>IDENTIFICATION</scope>
</reference>
<feature type="binding site" evidence="4">
    <location>
        <position position="42"/>
    </location>
    <ligand>
        <name>Fe cation</name>
        <dbReference type="ChEBI" id="CHEBI:24875"/>
        <label>1</label>
    </ligand>
</feature>